<feature type="compositionally biased region" description="Basic residues" evidence="3">
    <location>
        <begin position="653"/>
        <end position="663"/>
    </location>
</feature>
<sequence length="1101" mass="116373">MLPWCLLPPSRNPSGRVPERSRVGPGRAAGCAGSKHTSQALTLFFTNMSRSRSIKRFAVASRQDVKGAAKINKNVTHERSQAGSAPGGLSSQPRVVPVHLGRQSTKPPRMRSGCHEHCCPTTSGGSWCSVCHGCVTALHSHGGMDSGFCFTLGDKNNFEGLQAPIRLSSSSILRRSVLPRPGVVSSHPSGRNLLPAGEGSDMHCASRSVSERFLLQVLPGPETGRDRDSPDPGSEGPEPMPQKVQIQNAHALIPFASDSPERLVHLNRPEGRILSYSRVPSTQEISEVCLSGSVLRIHRAPIRPLAEPEGVCQVYGGGDRPSEREGHSAGHVFRRLAPAGTVQRGGSVKHAGCDPSLVWSGFQNKLAEKRFTPLPENNLSRSESGLRGVHGPSLGTARERALVLPGALPPTQFGAVCVMPQAFGSHGVGYFSGTTRPSTHERFSTLGGFSGSLSSAPQSAQGDGLCSVRRGAPLLASPLPLGTGGAFGVGSREESGHDRCEPVRLGGAPGGSLCQGCVEQRALGDTHKLSGTPRGLSGPEALPAFSLRPSCPSENRQHHDCGLYKPPGGAALHAVTHAGTQTDPMVQQASPLNQSHPRPGCSESGGGSVVQRDTPVRGLEPASSSVGTDLDPVRHSRSGSFCLQGECSLSSARPRRSTRRGRAGARLATGTALRFSPSGPDTTHLAEGTNPAPHSHSGGPILASHALGGGHFPAPGGPTLETSASQGPGVPSGRLDLPPSSRTAGPVGLAPEGCGLVSAELPQAVIRTIQNARAPSTRSLYDCKWRVFEAWCQGREVSPFQCPVNVILSFLQDLLDGKKAFSTIKVYLAAISARHLGFGKKLAGQHPLVCSFMRGARRLLPVSRPLVPSWDLSLVLSALSGPPFEPMDGLDLKILSLKVVLLLALVSAKRVSDLQALSVHPSCTQFAPGDMKVSLKPNPAFVPKVVGSFSPIILTAFYPPPFSSPEEERWHKLCPIRALKEYVNRTENLRRGDQLFVSWGGPRKGKPVTKQRLSHWIVEAISMAYSCQGIQAPVGLRAHSTRGLSASWALFRGLSIQEICAAASWASPLAFARFYKLDVSVPAMTHTILSVGSLAGQDVSL</sequence>
<dbReference type="AlphaFoldDB" id="A0A1A8CP17"/>
<protein>
    <submittedName>
        <fullName evidence="4">Collagen, type I, alpha 2</fullName>
    </submittedName>
</protein>
<reference evidence="4" key="2">
    <citation type="submission" date="2016-06" db="EMBL/GenBank/DDBJ databases">
        <title>The genome of a short-lived fish provides insights into sex chromosome evolution and the genetic control of aging.</title>
        <authorList>
            <person name="Reichwald K."/>
            <person name="Felder M."/>
            <person name="Petzold A."/>
            <person name="Koch P."/>
            <person name="Groth M."/>
            <person name="Platzer M."/>
        </authorList>
    </citation>
    <scope>NUCLEOTIDE SEQUENCE</scope>
    <source>
        <tissue evidence="4">Brain</tissue>
    </source>
</reference>
<organism evidence="4">
    <name type="scientific">Nothobranchius kadleci</name>
    <name type="common">African annual killifish</name>
    <dbReference type="NCBI Taxonomy" id="1051664"/>
    <lineage>
        <taxon>Eukaryota</taxon>
        <taxon>Metazoa</taxon>
        <taxon>Chordata</taxon>
        <taxon>Craniata</taxon>
        <taxon>Vertebrata</taxon>
        <taxon>Euteleostomi</taxon>
        <taxon>Actinopterygii</taxon>
        <taxon>Neopterygii</taxon>
        <taxon>Teleostei</taxon>
        <taxon>Neoteleostei</taxon>
        <taxon>Acanthomorphata</taxon>
        <taxon>Ovalentaria</taxon>
        <taxon>Atherinomorphae</taxon>
        <taxon>Cyprinodontiformes</taxon>
        <taxon>Nothobranchiidae</taxon>
        <taxon>Nothobranchius</taxon>
    </lineage>
</organism>
<dbReference type="GO" id="GO:0003677">
    <property type="term" value="F:DNA binding"/>
    <property type="evidence" value="ECO:0007669"/>
    <property type="project" value="UniProtKB-KW"/>
</dbReference>
<evidence type="ECO:0000256" key="2">
    <source>
        <dbReference type="ARBA" id="ARBA00023172"/>
    </source>
</evidence>
<feature type="region of interest" description="Disordered" evidence="3">
    <location>
        <begin position="373"/>
        <end position="393"/>
    </location>
</feature>
<feature type="region of interest" description="Disordered" evidence="3">
    <location>
        <begin position="217"/>
        <end position="241"/>
    </location>
</feature>
<dbReference type="EMBL" id="HADZ01016867">
    <property type="protein sequence ID" value="SBP80808.1"/>
    <property type="molecule type" value="Transcribed_RNA"/>
</dbReference>
<feature type="compositionally biased region" description="Low complexity" evidence="3">
    <location>
        <begin position="664"/>
        <end position="674"/>
    </location>
</feature>
<keyword evidence="1" id="KW-0238">DNA-binding</keyword>
<dbReference type="InterPro" id="IPR013762">
    <property type="entry name" value="Integrase-like_cat_sf"/>
</dbReference>
<reference evidence="4" key="1">
    <citation type="submission" date="2016-05" db="EMBL/GenBank/DDBJ databases">
        <authorList>
            <person name="Lavstsen T."/>
            <person name="Jespersen J.S."/>
        </authorList>
    </citation>
    <scope>NUCLEOTIDE SEQUENCE</scope>
    <source>
        <tissue evidence="4">Brain</tissue>
    </source>
</reference>
<dbReference type="InterPro" id="IPR010998">
    <property type="entry name" value="Integrase_recombinase_N"/>
</dbReference>
<dbReference type="Gene3D" id="1.10.443.10">
    <property type="entry name" value="Intergrase catalytic core"/>
    <property type="match status" value="1"/>
</dbReference>
<dbReference type="GO" id="GO:0005581">
    <property type="term" value="C:collagen trimer"/>
    <property type="evidence" value="ECO:0007669"/>
    <property type="project" value="UniProtKB-KW"/>
</dbReference>
<evidence type="ECO:0000256" key="1">
    <source>
        <dbReference type="ARBA" id="ARBA00023125"/>
    </source>
</evidence>
<keyword evidence="2" id="KW-0233">DNA recombination</keyword>
<feature type="region of interest" description="Disordered" evidence="3">
    <location>
        <begin position="586"/>
        <end position="634"/>
    </location>
</feature>
<accession>A0A1A8CP17</accession>
<dbReference type="InterPro" id="IPR011010">
    <property type="entry name" value="DNA_brk_join_enz"/>
</dbReference>
<dbReference type="SUPFAM" id="SSF56349">
    <property type="entry name" value="DNA breaking-rejoining enzymes"/>
    <property type="match status" value="1"/>
</dbReference>
<proteinExistence type="predicted"/>
<keyword evidence="4" id="KW-0176">Collagen</keyword>
<dbReference type="GO" id="GO:0006310">
    <property type="term" value="P:DNA recombination"/>
    <property type="evidence" value="ECO:0007669"/>
    <property type="project" value="UniProtKB-KW"/>
</dbReference>
<feature type="compositionally biased region" description="Polar residues" evidence="3">
    <location>
        <begin position="586"/>
        <end position="596"/>
    </location>
</feature>
<evidence type="ECO:0000256" key="3">
    <source>
        <dbReference type="SAM" id="MobiDB-lite"/>
    </source>
</evidence>
<dbReference type="SUPFAM" id="SSF47823">
    <property type="entry name" value="lambda integrase-like, N-terminal domain"/>
    <property type="match status" value="1"/>
</dbReference>
<dbReference type="Gene3D" id="1.10.150.130">
    <property type="match status" value="1"/>
</dbReference>
<evidence type="ECO:0000313" key="4">
    <source>
        <dbReference type="EMBL" id="SBP80808.1"/>
    </source>
</evidence>
<dbReference type="PANTHER" id="PTHR33066">
    <property type="entry name" value="INTEGRASE_SAM-LIKE_N DOMAIN-CONTAINING PROTEIN"/>
    <property type="match status" value="1"/>
</dbReference>
<dbReference type="GO" id="GO:0015074">
    <property type="term" value="P:DNA integration"/>
    <property type="evidence" value="ECO:0007669"/>
    <property type="project" value="InterPro"/>
</dbReference>
<gene>
    <name evidence="4" type="primary">COL1A2</name>
</gene>
<feature type="region of interest" description="Disordered" evidence="3">
    <location>
        <begin position="646"/>
        <end position="734"/>
    </location>
</feature>
<name>A0A1A8CP17_NOTKA</name>
<feature type="region of interest" description="Disordered" evidence="3">
    <location>
        <begin position="70"/>
        <end position="94"/>
    </location>
</feature>
<feature type="region of interest" description="Disordered" evidence="3">
    <location>
        <begin position="1"/>
        <end position="33"/>
    </location>
</feature>
<dbReference type="PANTHER" id="PTHR33066:SF2">
    <property type="entry name" value="FILAGGRIN-2-LIKE"/>
    <property type="match status" value="1"/>
</dbReference>